<keyword evidence="3" id="KW-1185">Reference proteome</keyword>
<evidence type="ECO:0000313" key="2">
    <source>
        <dbReference type="EMBL" id="CAG9331945.1"/>
    </source>
</evidence>
<gene>
    <name evidence="2" type="ORF">BSTOLATCC_MIC54001</name>
</gene>
<protein>
    <submittedName>
        <fullName evidence="2">Uncharacterized protein</fullName>
    </submittedName>
</protein>
<dbReference type="AlphaFoldDB" id="A0AAU9KDD9"/>
<dbReference type="Proteomes" id="UP001162131">
    <property type="component" value="Unassembled WGS sequence"/>
</dbReference>
<proteinExistence type="predicted"/>
<accession>A0AAU9KDD9</accession>
<feature type="region of interest" description="Disordered" evidence="1">
    <location>
        <begin position="287"/>
        <end position="306"/>
    </location>
</feature>
<reference evidence="2" key="1">
    <citation type="submission" date="2021-09" db="EMBL/GenBank/DDBJ databases">
        <authorList>
            <consortium name="AG Swart"/>
            <person name="Singh M."/>
            <person name="Singh A."/>
            <person name="Seah K."/>
            <person name="Emmerich C."/>
        </authorList>
    </citation>
    <scope>NUCLEOTIDE SEQUENCE</scope>
    <source>
        <strain evidence="2">ATCC30299</strain>
    </source>
</reference>
<sequence length="306" mass="35145">MFEALYKIPEIKEFLACFPKEQWKGCIEASIVLGIRWTISRFPNGCTYSQLKAEAKSNFQWTQKKASASWEEHYKPNRNSFSTAKVSESQLQKENRKYSKTMNQQKIPNRLKCVSSKIKDQVHRDIALYKFKMNSSRNSLIEKSAEIEKINSGVQTERVSLPINAVDDFIPHINYEDFSSPNYSESFRTKNKRKQKKFSITEEIKEPNTLSIEDAQDIFTHITNGKDSPLKARTNGIRLLDIEKNDKSVVGIADRFLNNPMASYLSKEKGSISGLHSPKFIERLLIPSSNPTSRPETTSPSYLINF</sequence>
<evidence type="ECO:0000256" key="1">
    <source>
        <dbReference type="SAM" id="MobiDB-lite"/>
    </source>
</evidence>
<organism evidence="2 3">
    <name type="scientific">Blepharisma stoltei</name>
    <dbReference type="NCBI Taxonomy" id="1481888"/>
    <lineage>
        <taxon>Eukaryota</taxon>
        <taxon>Sar</taxon>
        <taxon>Alveolata</taxon>
        <taxon>Ciliophora</taxon>
        <taxon>Postciliodesmatophora</taxon>
        <taxon>Heterotrichea</taxon>
        <taxon>Heterotrichida</taxon>
        <taxon>Blepharismidae</taxon>
        <taxon>Blepharisma</taxon>
    </lineage>
</organism>
<name>A0AAU9KDD9_9CILI</name>
<evidence type="ECO:0000313" key="3">
    <source>
        <dbReference type="Proteomes" id="UP001162131"/>
    </source>
</evidence>
<dbReference type="EMBL" id="CAJZBQ010000053">
    <property type="protein sequence ID" value="CAG9331945.1"/>
    <property type="molecule type" value="Genomic_DNA"/>
</dbReference>
<comment type="caution">
    <text evidence="2">The sequence shown here is derived from an EMBL/GenBank/DDBJ whole genome shotgun (WGS) entry which is preliminary data.</text>
</comment>